<organism evidence="2 3">
    <name type="scientific">Candidatus Anaerobiospirillum pullicola</name>
    <dbReference type="NCBI Taxonomy" id="2838451"/>
    <lineage>
        <taxon>Bacteria</taxon>
        <taxon>Pseudomonadati</taxon>
        <taxon>Pseudomonadota</taxon>
        <taxon>Gammaproteobacteria</taxon>
        <taxon>Aeromonadales</taxon>
        <taxon>Succinivibrionaceae</taxon>
        <taxon>Anaerobiospirillum</taxon>
    </lineage>
</organism>
<feature type="compositionally biased region" description="Low complexity" evidence="1">
    <location>
        <begin position="12"/>
        <end position="23"/>
    </location>
</feature>
<feature type="non-terminal residue" evidence="2">
    <location>
        <position position="997"/>
    </location>
</feature>
<dbReference type="EMBL" id="JAHLFE010000155">
    <property type="protein sequence ID" value="MBU3844704.1"/>
    <property type="molecule type" value="Genomic_DNA"/>
</dbReference>
<comment type="caution">
    <text evidence="2">The sequence shown here is derived from an EMBL/GenBank/DDBJ whole genome shotgun (WGS) entry which is preliminary data.</text>
</comment>
<feature type="compositionally biased region" description="Low complexity" evidence="1">
    <location>
        <begin position="658"/>
        <end position="686"/>
    </location>
</feature>
<evidence type="ECO:0000313" key="3">
    <source>
        <dbReference type="Proteomes" id="UP000733611"/>
    </source>
</evidence>
<accession>A0A948TGY3</accession>
<gene>
    <name evidence="2" type="ORF">H9847_07565</name>
</gene>
<reference evidence="2" key="1">
    <citation type="journal article" date="2021" name="PeerJ">
        <title>Extensive microbial diversity within the chicken gut microbiome revealed by metagenomics and culture.</title>
        <authorList>
            <person name="Gilroy R."/>
            <person name="Ravi A."/>
            <person name="Getino M."/>
            <person name="Pursley I."/>
            <person name="Horton D.L."/>
            <person name="Alikhan N.F."/>
            <person name="Baker D."/>
            <person name="Gharbi K."/>
            <person name="Hall N."/>
            <person name="Watson M."/>
            <person name="Adriaenssens E.M."/>
            <person name="Foster-Nyarko E."/>
            <person name="Jarju S."/>
            <person name="Secka A."/>
            <person name="Antonio M."/>
            <person name="Oren A."/>
            <person name="Chaudhuri R.R."/>
            <person name="La Ragione R."/>
            <person name="Hildebrand F."/>
            <person name="Pallen M.J."/>
        </authorList>
    </citation>
    <scope>NUCLEOTIDE SEQUENCE</scope>
    <source>
        <strain evidence="2">378</strain>
    </source>
</reference>
<sequence length="997" mass="106515">MSTNQHDQKNNAATSPTHAASHSSARDSSDDADLLAALEEALAEEDAAAAPTEKSQSAKQQETVAPDAAQKSNASASETDSATHKSTADSAVATVVSVTESKAADAAASTGDNSAVASISVDTTAPAAAAAPDAARSADSVASTTPAAAATMSGSDTAATTTDSAAAASDGVSVAAVSAADASAAAVDNDADDDAALSVETADEDAAASALDNHKDTKSTADDAAAVSLSTEAVDVASESASATQQGQGLASAPDAASGEGHNALGVDVSGFLGVGIGAAVNITNGLGYTMGHRTGIGGDNSIKHVNGKQFKLRDFLPELAKLDPKLEAKAEREYLSGFSQPANDMVLLRFLERLGANAQPPLNPAYLRQVMAALIPNASFSYLQEQYQKFLGLPHELRLPLIAELRNLADKYPFLGISDECSLSEFLHKDVANAPQDVRDFFDKVMYAFCKHEFALAYVVEDIEKRIKPQVWEELVFYAYLLAQTSKEESDFYFYESLVKLQNFIQLFKLSRYSLTDSNTFIRGSVVLAPNETNMLVSGSHDQSVLGPWQQVYGHIAQPLEESQLDSATVAVMDTRIKPEKEATLKAKAHGFTAKTLNLGQTRSNGDDVLYESPAERDHKSFAAKLQQVQALQEEKAAQFETDLLADLIEDAAQGHSQSQPAAQPKAADAPAHSAQAAAAESLSAAEKKAAVHPSEDATLHLSIQDFPQQPQQKKPPLRVDLPCEYTSLPELFECKPCIYHFWYLDETLQYIISAGHSNMLLHLLNNIAYVLQHRAGMHHCHDTTAEFHPYISSLQEFILGQRALREGLNAMIEATNKLMDTQTIGMLVYELFCNLDEVDSSLGGDYNEAFSTFSRAQIEAAIHDGVYSEELKEWALHLFHQRAICNLLHEHITLRYSPRTQQEQVYGANAESALVNLIAFYSKYHLNLERKHIIFAESASEHSDNGGGEHLSAVAAAQMAAATQIRPNAWTDEDNVLAGSAGAGAASQAAAQAAA</sequence>
<feature type="region of interest" description="Disordered" evidence="1">
    <location>
        <begin position="1"/>
        <end position="90"/>
    </location>
</feature>
<feature type="region of interest" description="Disordered" evidence="1">
    <location>
        <begin position="655"/>
        <end position="692"/>
    </location>
</feature>
<feature type="compositionally biased region" description="Polar residues" evidence="1">
    <location>
        <begin position="53"/>
        <end position="63"/>
    </location>
</feature>
<name>A0A948TGY3_9GAMM</name>
<protein>
    <submittedName>
        <fullName evidence="2">Uncharacterized protein</fullName>
    </submittedName>
</protein>
<evidence type="ECO:0000313" key="2">
    <source>
        <dbReference type="EMBL" id="MBU3844704.1"/>
    </source>
</evidence>
<feature type="region of interest" description="Disordered" evidence="1">
    <location>
        <begin position="124"/>
        <end position="167"/>
    </location>
</feature>
<evidence type="ECO:0000256" key="1">
    <source>
        <dbReference type="SAM" id="MobiDB-lite"/>
    </source>
</evidence>
<dbReference type="AlphaFoldDB" id="A0A948TGY3"/>
<proteinExistence type="predicted"/>
<feature type="compositionally biased region" description="Polar residues" evidence="1">
    <location>
        <begin position="70"/>
        <end position="80"/>
    </location>
</feature>
<feature type="region of interest" description="Disordered" evidence="1">
    <location>
        <begin position="238"/>
        <end position="259"/>
    </location>
</feature>
<reference evidence="2" key="2">
    <citation type="submission" date="2021-04" db="EMBL/GenBank/DDBJ databases">
        <authorList>
            <person name="Gilroy R."/>
        </authorList>
    </citation>
    <scope>NUCLEOTIDE SEQUENCE</scope>
    <source>
        <strain evidence="2">378</strain>
    </source>
</reference>
<dbReference type="Proteomes" id="UP000733611">
    <property type="component" value="Unassembled WGS sequence"/>
</dbReference>